<accession>M2CHH1</accession>
<dbReference type="AlphaFoldDB" id="M2CHH1"/>
<dbReference type="Gene3D" id="1.10.10.60">
    <property type="entry name" value="Homeodomain-like"/>
    <property type="match status" value="1"/>
</dbReference>
<sequence length="111" mass="12891">MKRYDENFKIEALKLSDEIGVKKACEQLNVNYGTLAGWRKQRVNKTKEGKNTDADIHKENSRLKKEIAELKNANEIQDQFGTFVAELVNEFSIAQIVRLRTSHFKVTCFRN</sequence>
<comment type="caution">
    <text evidence="1">The sequence shown here is derived from an EMBL/GenBank/DDBJ whole genome shotgun (WGS) entry which is preliminary data.</text>
</comment>
<reference evidence="1" key="1">
    <citation type="submission" date="2012-01" db="EMBL/GenBank/DDBJ databases">
        <title>The Genome Sequence of Treponema denticola H1-T.</title>
        <authorList>
            <consortium name="The Broad Institute Genome Sequencing Platform"/>
            <person name="Earl A."/>
            <person name="Ward D."/>
            <person name="Feldgarden M."/>
            <person name="Gevers D."/>
            <person name="Blanton J.M."/>
            <person name="Fenno C.J."/>
            <person name="Baranova O.V."/>
            <person name="Mathney J."/>
            <person name="Dewhirst F.E."/>
            <person name="Izard J."/>
            <person name="Young S.K."/>
            <person name="Zeng Q."/>
            <person name="Gargeya S."/>
            <person name="Fitzgerald M."/>
            <person name="Haas B."/>
            <person name="Abouelleil A."/>
            <person name="Alvarado L."/>
            <person name="Arachchi H.M."/>
            <person name="Berlin A."/>
            <person name="Chapman S.B."/>
            <person name="Gearin G."/>
            <person name="Goldberg J."/>
            <person name="Griggs A."/>
            <person name="Gujja S."/>
            <person name="Hansen M."/>
            <person name="Heiman D."/>
            <person name="Howarth C."/>
            <person name="Larimer J."/>
            <person name="Lui A."/>
            <person name="MacDonald P.J.P."/>
            <person name="McCowen C."/>
            <person name="Montmayeur A."/>
            <person name="Murphy C."/>
            <person name="Neiman D."/>
            <person name="Pearson M."/>
            <person name="Priest M."/>
            <person name="Roberts A."/>
            <person name="Saif S."/>
            <person name="Shea T."/>
            <person name="Sisk P."/>
            <person name="Stolte C."/>
            <person name="Sykes S."/>
            <person name="Wortman J."/>
            <person name="Nusbaum C."/>
            <person name="Birren B."/>
        </authorList>
    </citation>
    <scope>NUCLEOTIDE SEQUENCE [LARGE SCALE GENOMIC DNA]</scope>
    <source>
        <strain evidence="1">H1-T</strain>
    </source>
</reference>
<protein>
    <recommendedName>
        <fullName evidence="2">Transposase</fullName>
    </recommendedName>
</protein>
<proteinExistence type="predicted"/>
<evidence type="ECO:0000313" key="1">
    <source>
        <dbReference type="EMBL" id="EMB33008.1"/>
    </source>
</evidence>
<dbReference type="EMBL" id="AGDW01000009">
    <property type="protein sequence ID" value="EMB33008.1"/>
    <property type="molecule type" value="Genomic_DNA"/>
</dbReference>
<dbReference type="GO" id="GO:0006313">
    <property type="term" value="P:DNA transposition"/>
    <property type="evidence" value="ECO:0007669"/>
    <property type="project" value="InterPro"/>
</dbReference>
<gene>
    <name evidence="1" type="ORF">HMPREF9725_00540</name>
</gene>
<dbReference type="Pfam" id="PF01527">
    <property type="entry name" value="HTH_Tnp_1"/>
    <property type="match status" value="1"/>
</dbReference>
<dbReference type="RefSeq" id="WP_002687430.1">
    <property type="nucleotide sequence ID" value="NZ_CM001794.1"/>
</dbReference>
<dbReference type="InterPro" id="IPR002514">
    <property type="entry name" value="Transposase_8"/>
</dbReference>
<dbReference type="Proteomes" id="UP000011708">
    <property type="component" value="Chromosome"/>
</dbReference>
<name>M2CHH1_TREDN</name>
<dbReference type="HOGENOM" id="CLU_027402_33_2_12"/>
<dbReference type="GO" id="GO:0003677">
    <property type="term" value="F:DNA binding"/>
    <property type="evidence" value="ECO:0007669"/>
    <property type="project" value="InterPro"/>
</dbReference>
<dbReference type="PATRIC" id="fig|999431.4.peg.561"/>
<dbReference type="SUPFAM" id="SSF46689">
    <property type="entry name" value="Homeodomain-like"/>
    <property type="match status" value="1"/>
</dbReference>
<evidence type="ECO:0008006" key="2">
    <source>
        <dbReference type="Google" id="ProtNLM"/>
    </source>
</evidence>
<organism evidence="1">
    <name type="scientific">Treponema denticola H1-T</name>
    <dbReference type="NCBI Taxonomy" id="999431"/>
    <lineage>
        <taxon>Bacteria</taxon>
        <taxon>Pseudomonadati</taxon>
        <taxon>Spirochaetota</taxon>
        <taxon>Spirochaetia</taxon>
        <taxon>Spirochaetales</taxon>
        <taxon>Treponemataceae</taxon>
        <taxon>Treponema</taxon>
    </lineage>
</organism>
<dbReference type="InterPro" id="IPR009057">
    <property type="entry name" value="Homeodomain-like_sf"/>
</dbReference>
<dbReference type="GO" id="GO:0004803">
    <property type="term" value="F:transposase activity"/>
    <property type="evidence" value="ECO:0007669"/>
    <property type="project" value="InterPro"/>
</dbReference>